<dbReference type="InterPro" id="IPR016187">
    <property type="entry name" value="CTDL_fold"/>
</dbReference>
<accession>A0A0K1ET32</accession>
<keyword evidence="3" id="KW-1185">Reference proteome</keyword>
<dbReference type="Proteomes" id="UP000067626">
    <property type="component" value="Chromosome"/>
</dbReference>
<keyword evidence="1" id="KW-0732">Signal</keyword>
<evidence type="ECO:0000256" key="1">
    <source>
        <dbReference type="SAM" id="SignalP"/>
    </source>
</evidence>
<protein>
    <submittedName>
        <fullName evidence="2">Uncharacterized protein</fullName>
    </submittedName>
</protein>
<evidence type="ECO:0000313" key="2">
    <source>
        <dbReference type="EMBL" id="AKT43807.1"/>
    </source>
</evidence>
<organism evidence="2 3">
    <name type="scientific">Chondromyces crocatus</name>
    <dbReference type="NCBI Taxonomy" id="52"/>
    <lineage>
        <taxon>Bacteria</taxon>
        <taxon>Pseudomonadati</taxon>
        <taxon>Myxococcota</taxon>
        <taxon>Polyangia</taxon>
        <taxon>Polyangiales</taxon>
        <taxon>Polyangiaceae</taxon>
        <taxon>Chondromyces</taxon>
    </lineage>
</organism>
<sequence length="262" mass="28110">MSAQASMRLRLAIVAAAAWAPACSTVDPPTDCGDPSMSIVTFQGRTSTEEDQIRSCVDIHAASRRDATTTSAGRDESFAASRPEAIPWTNLTFEEAIGACGRAGKFLCDSDELRALAPLSSTSATGVEFDETAITALSPTSDVTSLPHRFDPLNPYDMVIRGDTGKPPYPESTGSVAFWTASPVREDNEKDPSIPLILGRLSKDTAIGGVLRMSPVLDPAFRHPLLGFRCCINAKMRSAFEPLPADPSRIRQEEDDVPIAEP</sequence>
<dbReference type="STRING" id="52.CMC5_080440"/>
<proteinExistence type="predicted"/>
<dbReference type="KEGG" id="ccro:CMC5_080440"/>
<feature type="chain" id="PRO_5005459925" evidence="1">
    <location>
        <begin position="21"/>
        <end position="262"/>
    </location>
</feature>
<gene>
    <name evidence="2" type="ORF">CMC5_080440</name>
</gene>
<dbReference type="AlphaFoldDB" id="A0A0K1ET32"/>
<feature type="signal peptide" evidence="1">
    <location>
        <begin position="1"/>
        <end position="20"/>
    </location>
</feature>
<dbReference type="SUPFAM" id="SSF56436">
    <property type="entry name" value="C-type lectin-like"/>
    <property type="match status" value="1"/>
</dbReference>
<dbReference type="EMBL" id="CP012159">
    <property type="protein sequence ID" value="AKT43807.1"/>
    <property type="molecule type" value="Genomic_DNA"/>
</dbReference>
<reference evidence="2 3" key="1">
    <citation type="submission" date="2015-07" db="EMBL/GenBank/DDBJ databases">
        <title>Genome analysis of myxobacterium Chondromyces crocatus Cm c5 reveals a high potential for natural compound synthesis and the genetic basis for the loss of fruiting body formation.</title>
        <authorList>
            <person name="Zaburannyi N."/>
            <person name="Bunk B."/>
            <person name="Maier J."/>
            <person name="Overmann J."/>
            <person name="Mueller R."/>
        </authorList>
    </citation>
    <scope>NUCLEOTIDE SEQUENCE [LARGE SCALE GENOMIC DNA]</scope>
    <source>
        <strain evidence="2 3">Cm c5</strain>
    </source>
</reference>
<evidence type="ECO:0000313" key="3">
    <source>
        <dbReference type="Proteomes" id="UP000067626"/>
    </source>
</evidence>
<name>A0A0K1ET32_CHOCO</name>